<reference evidence="3" key="1">
    <citation type="journal article" date="2019" name="Int. J. Syst. Evol. Microbiol.">
        <title>The Global Catalogue of Microorganisms (GCM) 10K type strain sequencing project: providing services to taxonomists for standard genome sequencing and annotation.</title>
        <authorList>
            <consortium name="The Broad Institute Genomics Platform"/>
            <consortium name="The Broad Institute Genome Sequencing Center for Infectious Disease"/>
            <person name="Wu L."/>
            <person name="Ma J."/>
        </authorList>
    </citation>
    <scope>NUCLEOTIDE SEQUENCE [LARGE SCALE GENOMIC DNA]</scope>
    <source>
        <strain evidence="3">NBRC 112502</strain>
    </source>
</reference>
<dbReference type="RefSeq" id="WP_284259610.1">
    <property type="nucleotide sequence ID" value="NZ_BSOS01000094.1"/>
</dbReference>
<feature type="domain" description="Tetrapyrrole biosynthesis uroporphyrinogen III synthase" evidence="1">
    <location>
        <begin position="14"/>
        <end position="218"/>
    </location>
</feature>
<dbReference type="EMBL" id="BSOS01000094">
    <property type="protein sequence ID" value="GLR68752.1"/>
    <property type="molecule type" value="Genomic_DNA"/>
</dbReference>
<evidence type="ECO:0000313" key="3">
    <source>
        <dbReference type="Proteomes" id="UP001156641"/>
    </source>
</evidence>
<proteinExistence type="predicted"/>
<comment type="caution">
    <text evidence="2">The sequence shown here is derived from an EMBL/GenBank/DDBJ whole genome shotgun (WGS) entry which is preliminary data.</text>
</comment>
<sequence length="222" mass="22834">MKILVTRPEPGASATAARLVAMGHEPVLAPCLVIAQRPARLPENPAALIITSGQAVPALPPALHNVPVFCVGDATAGKLRAAGFTRVESASGDAADLLRLIRERHLPGLHVLAVGERHGQALARQLRGAGFAVVRRTVYAARPLRALPEAARAALAGGEIGAALFYSAESARAFIRLNPPGTETITACALSPAVAGALGGLPWRAIRAALAPTEADLMALLS</sequence>
<dbReference type="Pfam" id="PF02602">
    <property type="entry name" value="HEM4"/>
    <property type="match status" value="1"/>
</dbReference>
<evidence type="ECO:0000313" key="2">
    <source>
        <dbReference type="EMBL" id="GLR68752.1"/>
    </source>
</evidence>
<dbReference type="Proteomes" id="UP001156641">
    <property type="component" value="Unassembled WGS sequence"/>
</dbReference>
<protein>
    <recommendedName>
        <fullName evidence="1">Tetrapyrrole biosynthesis uroporphyrinogen III synthase domain-containing protein</fullName>
    </recommendedName>
</protein>
<name>A0ABQ6ADN4_9PROT</name>
<dbReference type="InterPro" id="IPR003754">
    <property type="entry name" value="4pyrrol_synth_uPrphyn_synth"/>
</dbReference>
<accession>A0ABQ6ADN4</accession>
<dbReference type="InterPro" id="IPR036108">
    <property type="entry name" value="4pyrrol_syn_uPrphyn_synt_sf"/>
</dbReference>
<organism evidence="2 3">
    <name type="scientific">Acidocella aquatica</name>
    <dbReference type="NCBI Taxonomy" id="1922313"/>
    <lineage>
        <taxon>Bacteria</taxon>
        <taxon>Pseudomonadati</taxon>
        <taxon>Pseudomonadota</taxon>
        <taxon>Alphaproteobacteria</taxon>
        <taxon>Acetobacterales</taxon>
        <taxon>Acidocellaceae</taxon>
        <taxon>Acidocella</taxon>
    </lineage>
</organism>
<keyword evidence="3" id="KW-1185">Reference proteome</keyword>
<dbReference type="SUPFAM" id="SSF69618">
    <property type="entry name" value="HemD-like"/>
    <property type="match status" value="1"/>
</dbReference>
<gene>
    <name evidence="2" type="ORF">GCM10010909_34340</name>
</gene>
<dbReference type="CDD" id="cd06578">
    <property type="entry name" value="HemD"/>
    <property type="match status" value="1"/>
</dbReference>
<evidence type="ECO:0000259" key="1">
    <source>
        <dbReference type="Pfam" id="PF02602"/>
    </source>
</evidence>
<dbReference type="Gene3D" id="3.40.50.10090">
    <property type="match status" value="2"/>
</dbReference>